<dbReference type="AlphaFoldDB" id="A0A8H5M771"/>
<name>A0A8H5M771_9AGAR</name>
<evidence type="ECO:0000259" key="1">
    <source>
        <dbReference type="Pfam" id="PF20415"/>
    </source>
</evidence>
<organism evidence="2 3">
    <name type="scientific">Collybiopsis confluens</name>
    <dbReference type="NCBI Taxonomy" id="2823264"/>
    <lineage>
        <taxon>Eukaryota</taxon>
        <taxon>Fungi</taxon>
        <taxon>Dikarya</taxon>
        <taxon>Basidiomycota</taxon>
        <taxon>Agaricomycotina</taxon>
        <taxon>Agaricomycetes</taxon>
        <taxon>Agaricomycetidae</taxon>
        <taxon>Agaricales</taxon>
        <taxon>Marasmiineae</taxon>
        <taxon>Omphalotaceae</taxon>
        <taxon>Collybiopsis</taxon>
    </lineage>
</organism>
<proteinExistence type="predicted"/>
<reference evidence="2 3" key="1">
    <citation type="journal article" date="2020" name="ISME J.">
        <title>Uncovering the hidden diversity of litter-decomposition mechanisms in mushroom-forming fungi.</title>
        <authorList>
            <person name="Floudas D."/>
            <person name="Bentzer J."/>
            <person name="Ahren D."/>
            <person name="Johansson T."/>
            <person name="Persson P."/>
            <person name="Tunlid A."/>
        </authorList>
    </citation>
    <scope>NUCLEOTIDE SEQUENCE [LARGE SCALE GENOMIC DNA]</scope>
    <source>
        <strain evidence="2 3">CBS 406.79</strain>
    </source>
</reference>
<sequence>MNPYPYPGAGGYFTPNPYYQPHPPQNQYYSPGYQVPPPTPTRSAKYPSLHHILASDSTTLKLDIRQKARVGMNASTFYAYAGVYAMAMPVHHIRLISKSFPWSIDIKSRTPITCEAVWDALHSALQEHLADSEWGLIVDEKKVRERAEKAAKKRARRIRIKR</sequence>
<comment type="caution">
    <text evidence="2">The sequence shown here is derived from an EMBL/GenBank/DDBJ whole genome shotgun (WGS) entry which is preliminary data.</text>
</comment>
<dbReference type="Proteomes" id="UP000518752">
    <property type="component" value="Unassembled WGS sequence"/>
</dbReference>
<dbReference type="InterPro" id="IPR046522">
    <property type="entry name" value="DUF6699"/>
</dbReference>
<accession>A0A8H5M771</accession>
<evidence type="ECO:0000313" key="3">
    <source>
        <dbReference type="Proteomes" id="UP000518752"/>
    </source>
</evidence>
<gene>
    <name evidence="2" type="ORF">D9757_006073</name>
</gene>
<evidence type="ECO:0000313" key="2">
    <source>
        <dbReference type="EMBL" id="KAF5383393.1"/>
    </source>
</evidence>
<feature type="domain" description="DUF6699" evidence="1">
    <location>
        <begin position="84"/>
        <end position="155"/>
    </location>
</feature>
<dbReference type="EMBL" id="JAACJN010000047">
    <property type="protein sequence ID" value="KAF5383393.1"/>
    <property type="molecule type" value="Genomic_DNA"/>
</dbReference>
<dbReference type="OrthoDB" id="21474at2759"/>
<dbReference type="Pfam" id="PF20415">
    <property type="entry name" value="DUF6699"/>
    <property type="match status" value="1"/>
</dbReference>
<keyword evidence="3" id="KW-1185">Reference proteome</keyword>
<protein>
    <recommendedName>
        <fullName evidence="1">DUF6699 domain-containing protein</fullName>
    </recommendedName>
</protein>